<dbReference type="EMBL" id="BBXV01000012">
    <property type="protein sequence ID" value="GAQ17101.1"/>
    <property type="molecule type" value="Genomic_DNA"/>
</dbReference>
<evidence type="ECO:0000313" key="2">
    <source>
        <dbReference type="EMBL" id="GAQ17101.1"/>
    </source>
</evidence>
<organism evidence="2 3">
    <name type="scientific">Oceanobacillus picturae</name>
    <dbReference type="NCBI Taxonomy" id="171693"/>
    <lineage>
        <taxon>Bacteria</taxon>
        <taxon>Bacillati</taxon>
        <taxon>Bacillota</taxon>
        <taxon>Bacilli</taxon>
        <taxon>Bacillales</taxon>
        <taxon>Bacillaceae</taxon>
        <taxon>Oceanobacillus</taxon>
    </lineage>
</organism>
<accession>A0A0U9HYN2</accession>
<proteinExistence type="predicted"/>
<dbReference type="CDD" id="cd16891">
    <property type="entry name" value="CwlT-like"/>
    <property type="match status" value="1"/>
</dbReference>
<dbReference type="InterPro" id="IPR023346">
    <property type="entry name" value="Lysozyme-like_dom_sf"/>
</dbReference>
<dbReference type="Pfam" id="PF13702">
    <property type="entry name" value="Lysozyme_like"/>
    <property type="match status" value="1"/>
</dbReference>
<evidence type="ECO:0000313" key="3">
    <source>
        <dbReference type="Proteomes" id="UP000052946"/>
    </source>
</evidence>
<dbReference type="Proteomes" id="UP000052946">
    <property type="component" value="Unassembled WGS sequence"/>
</dbReference>
<sequence>MKLRKRHIKAIKRATILFLLFSGIFLILSFLTSEKSSITENGTKPKISEEVRQYQPLVKKYAEQYGVENYMDVILGIMMQESGGRGQDPMQASESYCGERNCIEDPELSIKQGVSYFSKSLDEANGDMQLAVQSYNFGLGFIDFVHERSGQYTQETAINFSQYMYEQDPDKEKYRCLREGSRELEACYGDIYYVKAVMGYRDVIEAEAQ</sequence>
<dbReference type="OrthoDB" id="9813368at2"/>
<feature type="domain" description="CwlT-like lysozyme" evidence="1">
    <location>
        <begin position="48"/>
        <end position="200"/>
    </location>
</feature>
<dbReference type="RefSeq" id="WP_058949635.1">
    <property type="nucleotide sequence ID" value="NZ_BBXV01000012.1"/>
</dbReference>
<dbReference type="InterPro" id="IPR047194">
    <property type="entry name" value="CwlT-like_lysozyme"/>
</dbReference>
<dbReference type="Gene3D" id="1.10.530.10">
    <property type="match status" value="1"/>
</dbReference>
<gene>
    <name evidence="2" type="ORF">OPHB3_1026</name>
</gene>
<dbReference type="SUPFAM" id="SSF53955">
    <property type="entry name" value="Lysozyme-like"/>
    <property type="match status" value="1"/>
</dbReference>
<reference evidence="3" key="1">
    <citation type="submission" date="2015-07" db="EMBL/GenBank/DDBJ databases">
        <title>Draft Genome Sequence of Oceanobacillus picturae Heshi-B3 that Was Isolated from Fermented Rice Bran with Aging Salted Mackerel, Which Was Named Heshiko as Traditional Fermented Seafood in Japan.</title>
        <authorList>
            <person name="Akuzawa S."/>
            <person name="Nakagawa J."/>
            <person name="Kanekatsu T."/>
            <person name="Kanesaki Y."/>
            <person name="Suzuki T."/>
        </authorList>
    </citation>
    <scope>NUCLEOTIDE SEQUENCE [LARGE SCALE GENOMIC DNA]</scope>
    <source>
        <strain evidence="3">Heshi-B3</strain>
    </source>
</reference>
<name>A0A0U9HYN2_9BACI</name>
<evidence type="ECO:0000259" key="1">
    <source>
        <dbReference type="Pfam" id="PF13702"/>
    </source>
</evidence>
<reference evidence="2 3" key="2">
    <citation type="journal article" date="2016" name="Genome Announc.">
        <title>Draft Genome Sequence of Oceanobacillus picturae Heshi-B3, Isolated from Fermented Rice Bran in a Traditional Japanese Seafood Dish.</title>
        <authorList>
            <person name="Akuzawa S."/>
            <person name="Nagaoka J."/>
            <person name="Kanekatsu M."/>
            <person name="Kanesaki Y."/>
            <person name="Suzuki T."/>
        </authorList>
    </citation>
    <scope>NUCLEOTIDE SEQUENCE [LARGE SCALE GENOMIC DNA]</scope>
    <source>
        <strain evidence="2 3">Heshi-B3</strain>
    </source>
</reference>
<dbReference type="AlphaFoldDB" id="A0A0U9HYN2"/>
<comment type="caution">
    <text evidence="2">The sequence shown here is derived from an EMBL/GenBank/DDBJ whole genome shotgun (WGS) entry which is preliminary data.</text>
</comment>
<protein>
    <submittedName>
        <fullName evidence="2">Transglycosylase SLT domain protein</fullName>
    </submittedName>
</protein>